<sequence length="106" mass="12771">MGFKALLKNRWFRIISNKYVLILLLFGVWMLFLDSNSWLVHQELNEDINELKDNRTFYNAEITHDTTIINGLKDSSALERFAREEYFMKKKNEEIYIIEYDSTPKK</sequence>
<dbReference type="Pfam" id="PF04977">
    <property type="entry name" value="DivIC"/>
    <property type="match status" value="1"/>
</dbReference>
<reference evidence="1 2" key="1">
    <citation type="submission" date="2023-08" db="EMBL/GenBank/DDBJ databases">
        <title>Mesonia sp. MT50, isolated from deep-sea sediment of the Mariana Trench.</title>
        <authorList>
            <person name="Fu H."/>
        </authorList>
    </citation>
    <scope>NUCLEOTIDE SEQUENCE [LARGE SCALE GENOMIC DNA]</scope>
    <source>
        <strain evidence="1 2">MT50</strain>
    </source>
</reference>
<evidence type="ECO:0000313" key="2">
    <source>
        <dbReference type="Proteomes" id="UP001230915"/>
    </source>
</evidence>
<dbReference type="InterPro" id="IPR007060">
    <property type="entry name" value="FtsL/DivIC"/>
</dbReference>
<dbReference type="Proteomes" id="UP001230915">
    <property type="component" value="Unassembled WGS sequence"/>
</dbReference>
<protein>
    <submittedName>
        <fullName evidence="1">Septum formation initiator family protein</fullName>
    </submittedName>
</protein>
<proteinExistence type="predicted"/>
<evidence type="ECO:0000313" key="1">
    <source>
        <dbReference type="EMBL" id="MDQ7916475.1"/>
    </source>
</evidence>
<name>A0ABU0ZYD5_9FLAO</name>
<dbReference type="RefSeq" id="WP_308863125.1">
    <property type="nucleotide sequence ID" value="NZ_JAVHUL010000004.1"/>
</dbReference>
<accession>A0ABU0ZYD5</accession>
<comment type="caution">
    <text evidence="1">The sequence shown here is derived from an EMBL/GenBank/DDBJ whole genome shotgun (WGS) entry which is preliminary data.</text>
</comment>
<keyword evidence="2" id="KW-1185">Reference proteome</keyword>
<gene>
    <name evidence="1" type="ORF">RBU60_02725</name>
</gene>
<organism evidence="1 2">
    <name type="scientific">Mesonia profundi</name>
    <dbReference type="NCBI Taxonomy" id="3070998"/>
    <lineage>
        <taxon>Bacteria</taxon>
        <taxon>Pseudomonadati</taxon>
        <taxon>Bacteroidota</taxon>
        <taxon>Flavobacteriia</taxon>
        <taxon>Flavobacteriales</taxon>
        <taxon>Flavobacteriaceae</taxon>
        <taxon>Mesonia</taxon>
    </lineage>
</organism>
<dbReference type="EMBL" id="JAVHUL010000004">
    <property type="protein sequence ID" value="MDQ7916475.1"/>
    <property type="molecule type" value="Genomic_DNA"/>
</dbReference>